<accession>A0A8S4HH36</accession>
<comment type="caution">
    <text evidence="1">The sequence shown here is derived from an EMBL/GenBank/DDBJ whole genome shotgun (WGS) entry which is preliminary data.</text>
</comment>
<organism evidence="1 2">
    <name type="scientific">Plasmodium vivax</name>
    <name type="common">malaria parasite P. vivax</name>
    <dbReference type="NCBI Taxonomy" id="5855"/>
    <lineage>
        <taxon>Eukaryota</taxon>
        <taxon>Sar</taxon>
        <taxon>Alveolata</taxon>
        <taxon>Apicomplexa</taxon>
        <taxon>Aconoidasida</taxon>
        <taxon>Haemosporida</taxon>
        <taxon>Plasmodiidae</taxon>
        <taxon>Plasmodium</taxon>
        <taxon>Plasmodium (Plasmodium)</taxon>
    </lineage>
</organism>
<protein>
    <submittedName>
        <fullName evidence="1">(malaria parasite P. vivax) hypothetical protein</fullName>
    </submittedName>
</protein>
<reference evidence="1" key="1">
    <citation type="submission" date="2021-09" db="EMBL/GenBank/DDBJ databases">
        <authorList>
            <consortium name="Pathogen Informatics"/>
        </authorList>
    </citation>
    <scope>NUCLEOTIDE SEQUENCE</scope>
    <source>
        <strain evidence="1">PvW1</strain>
    </source>
</reference>
<dbReference type="VEuPathDB" id="PlasmoDB:PVPAM_130008900"/>
<proteinExistence type="predicted"/>
<dbReference type="Proteomes" id="UP000779233">
    <property type="component" value="Unassembled WGS sequence"/>
</dbReference>
<gene>
    <name evidence="1" type="ORF">PVW1_000016000</name>
</gene>
<evidence type="ECO:0000313" key="1">
    <source>
        <dbReference type="EMBL" id="CAG9485480.1"/>
    </source>
</evidence>
<dbReference type="InterPro" id="IPR008780">
    <property type="entry name" value="Plasmodium_Vir"/>
</dbReference>
<name>A0A8S4HH36_PLAVI</name>
<dbReference type="EMBL" id="CAJZCX010000017">
    <property type="protein sequence ID" value="CAG9485480.1"/>
    <property type="molecule type" value="Genomic_DNA"/>
</dbReference>
<dbReference type="AlphaFoldDB" id="A0A8S4HH36"/>
<dbReference type="Pfam" id="PF05795">
    <property type="entry name" value="Plasmodium_Vir"/>
    <property type="match status" value="1"/>
</dbReference>
<evidence type="ECO:0000313" key="2">
    <source>
        <dbReference type="Proteomes" id="UP000779233"/>
    </source>
</evidence>
<sequence length="282" mass="33299">MSEIKEKEEIPHKFYELLNNSANISYFHNLRSYPASFSFVEKDEIKNILAQLARNIELIDSGYRDNYDKRCRDINYWLSEKNETCKTKYGKGIYSEATVVFNDVNLKKNRGESVCIKNEKPISPEKAKLMKDLDDYCEIRDIHGCNAVTNKNQCIKCNKYVKEKKEELLRYKNVICSNPSCKLDKYTIACRCTLDDIDLTFPVTNCEALFKEPEIKKYSLLEIGFFFTPVGSILNRFRRRKYDLKRNIERMGGDRYSLYHSDPMPADSENKRYYIEYARQQN</sequence>